<proteinExistence type="predicted"/>
<evidence type="ECO:0000313" key="1">
    <source>
        <dbReference type="EMBL" id="KAK9893034.1"/>
    </source>
</evidence>
<dbReference type="AlphaFoldDB" id="A0AAW1VH77"/>
<sequence length="88" mass="9638">MNFGIIGGLWDSVTTYLIHISEKERSVGLVSQAQESQPLDAIHIVSDDVTKSCGTTLNLPSEENMNMNKVPITGSLYPQLPYQEIGCL</sequence>
<name>A0AAW1VH77_9CUCU</name>
<gene>
    <name evidence="1" type="ORF">WA026_023334</name>
</gene>
<evidence type="ECO:0000313" key="2">
    <source>
        <dbReference type="Proteomes" id="UP001431783"/>
    </source>
</evidence>
<keyword evidence="2" id="KW-1185">Reference proteome</keyword>
<protein>
    <submittedName>
        <fullName evidence="1">Uncharacterized protein</fullName>
    </submittedName>
</protein>
<dbReference type="EMBL" id="JARQZJ010000144">
    <property type="protein sequence ID" value="KAK9893034.1"/>
    <property type="molecule type" value="Genomic_DNA"/>
</dbReference>
<accession>A0AAW1VH77</accession>
<comment type="caution">
    <text evidence="1">The sequence shown here is derived from an EMBL/GenBank/DDBJ whole genome shotgun (WGS) entry which is preliminary data.</text>
</comment>
<reference evidence="1 2" key="1">
    <citation type="submission" date="2023-03" db="EMBL/GenBank/DDBJ databases">
        <title>Genome insight into feeding habits of ladybird beetles.</title>
        <authorList>
            <person name="Li H.-S."/>
            <person name="Huang Y.-H."/>
            <person name="Pang H."/>
        </authorList>
    </citation>
    <scope>NUCLEOTIDE SEQUENCE [LARGE SCALE GENOMIC DNA]</scope>
    <source>
        <strain evidence="1">SYSU_2023b</strain>
        <tissue evidence="1">Whole body</tissue>
    </source>
</reference>
<organism evidence="1 2">
    <name type="scientific">Henosepilachna vigintioctopunctata</name>
    <dbReference type="NCBI Taxonomy" id="420089"/>
    <lineage>
        <taxon>Eukaryota</taxon>
        <taxon>Metazoa</taxon>
        <taxon>Ecdysozoa</taxon>
        <taxon>Arthropoda</taxon>
        <taxon>Hexapoda</taxon>
        <taxon>Insecta</taxon>
        <taxon>Pterygota</taxon>
        <taxon>Neoptera</taxon>
        <taxon>Endopterygota</taxon>
        <taxon>Coleoptera</taxon>
        <taxon>Polyphaga</taxon>
        <taxon>Cucujiformia</taxon>
        <taxon>Coccinelloidea</taxon>
        <taxon>Coccinellidae</taxon>
        <taxon>Epilachninae</taxon>
        <taxon>Epilachnini</taxon>
        <taxon>Henosepilachna</taxon>
    </lineage>
</organism>
<dbReference type="Proteomes" id="UP001431783">
    <property type="component" value="Unassembled WGS sequence"/>
</dbReference>